<evidence type="ECO:0000256" key="5">
    <source>
        <dbReference type="ARBA" id="ARBA00022692"/>
    </source>
</evidence>
<dbReference type="GO" id="GO:0046872">
    <property type="term" value="F:metal ion binding"/>
    <property type="evidence" value="ECO:0007669"/>
    <property type="project" value="UniProtKB-KW"/>
</dbReference>
<dbReference type="GO" id="GO:0009916">
    <property type="term" value="F:alternative oxidase activity"/>
    <property type="evidence" value="ECO:0007669"/>
    <property type="project" value="InterPro"/>
</dbReference>
<evidence type="ECO:0000256" key="4">
    <source>
        <dbReference type="ARBA" id="ARBA00022660"/>
    </source>
</evidence>
<comment type="subcellular location">
    <subcellularLocation>
        <location evidence="2">Membrane</location>
    </subcellularLocation>
</comment>
<keyword evidence="8 12" id="KW-1133">Transmembrane helix</keyword>
<evidence type="ECO:0000313" key="14">
    <source>
        <dbReference type="Proteomes" id="UP000177107"/>
    </source>
</evidence>
<dbReference type="InterPro" id="IPR038659">
    <property type="entry name" value="AOX_sf"/>
</dbReference>
<comment type="cofactor">
    <cofactor evidence="1">
        <name>Fe cation</name>
        <dbReference type="ChEBI" id="CHEBI:24875"/>
    </cofactor>
</comment>
<dbReference type="Gene3D" id="1.20.1260.140">
    <property type="entry name" value="Alternative oxidase"/>
    <property type="match status" value="1"/>
</dbReference>
<comment type="caution">
    <text evidence="13">The sequence shown here is derived from an EMBL/GenBank/DDBJ whole genome shotgun (WGS) entry which is preliminary data.</text>
</comment>
<keyword evidence="4" id="KW-0679">Respiratory chain</keyword>
<dbReference type="GO" id="GO:0016020">
    <property type="term" value="C:membrane"/>
    <property type="evidence" value="ECO:0007669"/>
    <property type="project" value="UniProtKB-SubCell"/>
</dbReference>
<evidence type="ECO:0000256" key="8">
    <source>
        <dbReference type="ARBA" id="ARBA00022989"/>
    </source>
</evidence>
<keyword evidence="9" id="KW-0560">Oxidoreductase</keyword>
<dbReference type="InterPro" id="IPR009078">
    <property type="entry name" value="Ferritin-like_SF"/>
</dbReference>
<dbReference type="SUPFAM" id="SSF47240">
    <property type="entry name" value="Ferritin-like"/>
    <property type="match status" value="1"/>
</dbReference>
<keyword evidence="6" id="KW-0479">Metal-binding</keyword>
<evidence type="ECO:0000256" key="9">
    <source>
        <dbReference type="ARBA" id="ARBA00023002"/>
    </source>
</evidence>
<feature type="transmembrane region" description="Helical" evidence="12">
    <location>
        <begin position="129"/>
        <end position="153"/>
    </location>
</feature>
<evidence type="ECO:0000256" key="1">
    <source>
        <dbReference type="ARBA" id="ARBA00001962"/>
    </source>
</evidence>
<evidence type="ECO:0000313" key="13">
    <source>
        <dbReference type="EMBL" id="OGG68787.1"/>
    </source>
</evidence>
<sequence length="231" mass="27064">MYEIETHNEELVAQLNDSVCFNEYRAPFDNYHTGLVPRILGTCFIGMGNLVYGRKPSYRKFRAIEVIARVPYHSWESAAYTFLTLFYANEVRAIKLSKIAMFARVAQDNETMHVVVVTALAKAENGGGFVAHTLVPVVFAFIYFWIVYLLYLLSPRAALELNYHFEQHAFDQYNEFITEHEEELKRKTVTSAFLDWYGRKAVNQYELFRSIRNDELIHRNRSIREIGMHTR</sequence>
<dbReference type="InterPro" id="IPR002680">
    <property type="entry name" value="AOX"/>
</dbReference>
<accession>A0A1F6E5D2</accession>
<keyword evidence="7" id="KW-0249">Electron transport</keyword>
<feature type="transmembrane region" description="Helical" evidence="12">
    <location>
        <begin position="35"/>
        <end position="52"/>
    </location>
</feature>
<reference evidence="13 14" key="1">
    <citation type="journal article" date="2016" name="Nat. Commun.">
        <title>Thousands of microbial genomes shed light on interconnected biogeochemical processes in an aquifer system.</title>
        <authorList>
            <person name="Anantharaman K."/>
            <person name="Brown C.T."/>
            <person name="Hug L.A."/>
            <person name="Sharon I."/>
            <person name="Castelle C.J."/>
            <person name="Probst A.J."/>
            <person name="Thomas B.C."/>
            <person name="Singh A."/>
            <person name="Wilkins M.J."/>
            <person name="Karaoz U."/>
            <person name="Brodie E.L."/>
            <person name="Williams K.H."/>
            <person name="Hubbard S.S."/>
            <person name="Banfield J.F."/>
        </authorList>
    </citation>
    <scope>NUCLEOTIDE SEQUENCE [LARGE SCALE GENOMIC DNA]</scope>
</reference>
<dbReference type="EMBL" id="MFLM01000003">
    <property type="protein sequence ID" value="OGG68787.1"/>
    <property type="molecule type" value="Genomic_DNA"/>
</dbReference>
<dbReference type="STRING" id="1798499.A3C95_01910"/>
<keyword evidence="5 12" id="KW-0812">Transmembrane</keyword>
<dbReference type="PANTHER" id="PTHR31803:SF3">
    <property type="entry name" value="ALTERNATIVE OXIDASE"/>
    <property type="match status" value="1"/>
</dbReference>
<proteinExistence type="predicted"/>
<dbReference type="GO" id="GO:0010230">
    <property type="term" value="P:alternative respiration"/>
    <property type="evidence" value="ECO:0007669"/>
    <property type="project" value="TreeGrafter"/>
</dbReference>
<evidence type="ECO:0000256" key="2">
    <source>
        <dbReference type="ARBA" id="ARBA00004370"/>
    </source>
</evidence>
<evidence type="ECO:0008006" key="15">
    <source>
        <dbReference type="Google" id="ProtNLM"/>
    </source>
</evidence>
<evidence type="ECO:0000256" key="3">
    <source>
        <dbReference type="ARBA" id="ARBA00022448"/>
    </source>
</evidence>
<dbReference type="PANTHER" id="PTHR31803">
    <property type="entry name" value="ALTERNATIVE OXIDASE"/>
    <property type="match status" value="1"/>
</dbReference>
<name>A0A1F6E5D2_9BACT</name>
<keyword evidence="11 12" id="KW-0472">Membrane</keyword>
<evidence type="ECO:0000256" key="11">
    <source>
        <dbReference type="ARBA" id="ARBA00023136"/>
    </source>
</evidence>
<evidence type="ECO:0000256" key="6">
    <source>
        <dbReference type="ARBA" id="ARBA00022723"/>
    </source>
</evidence>
<evidence type="ECO:0000256" key="12">
    <source>
        <dbReference type="SAM" id="Phobius"/>
    </source>
</evidence>
<keyword evidence="3" id="KW-0813">Transport</keyword>
<protein>
    <recommendedName>
        <fullName evidence="15">Alternative oxidase</fullName>
    </recommendedName>
</protein>
<dbReference type="Pfam" id="PF01786">
    <property type="entry name" value="AOX"/>
    <property type="match status" value="1"/>
</dbReference>
<dbReference type="AlphaFoldDB" id="A0A1F6E5D2"/>
<dbReference type="Proteomes" id="UP000177107">
    <property type="component" value="Unassembled WGS sequence"/>
</dbReference>
<gene>
    <name evidence="13" type="ORF">A3C95_01910</name>
</gene>
<organism evidence="13 14">
    <name type="scientific">Candidatus Kaiserbacteria bacterium RIFCSPHIGHO2_02_FULL_56_30</name>
    <dbReference type="NCBI Taxonomy" id="1798499"/>
    <lineage>
        <taxon>Bacteria</taxon>
        <taxon>Candidatus Kaiseribacteriota</taxon>
    </lineage>
</organism>
<keyword evidence="10" id="KW-0408">Iron</keyword>
<evidence type="ECO:0000256" key="10">
    <source>
        <dbReference type="ARBA" id="ARBA00023004"/>
    </source>
</evidence>
<evidence type="ECO:0000256" key="7">
    <source>
        <dbReference type="ARBA" id="ARBA00022982"/>
    </source>
</evidence>